<dbReference type="PANTHER" id="PTHR45913">
    <property type="entry name" value="EPM2A-INTERACTING PROTEIN 1"/>
    <property type="match status" value="1"/>
</dbReference>
<evidence type="ECO:0000256" key="1">
    <source>
        <dbReference type="SAM" id="MobiDB-lite"/>
    </source>
</evidence>
<proteinExistence type="predicted"/>
<dbReference type="OrthoDB" id="1101576at2759"/>
<protein>
    <submittedName>
        <fullName evidence="2">General transcription factor II-I repeat domain-containing protein 2B</fullName>
    </submittedName>
</protein>
<keyword evidence="3" id="KW-1185">Reference proteome</keyword>
<name>A0A4C1W125_EUMVA</name>
<accession>A0A4C1W125</accession>
<evidence type="ECO:0000313" key="3">
    <source>
        <dbReference type="Proteomes" id="UP000299102"/>
    </source>
</evidence>
<reference evidence="2 3" key="1">
    <citation type="journal article" date="2019" name="Commun. Biol.">
        <title>The bagworm genome reveals a unique fibroin gene that provides high tensile strength.</title>
        <authorList>
            <person name="Kono N."/>
            <person name="Nakamura H."/>
            <person name="Ohtoshi R."/>
            <person name="Tomita M."/>
            <person name="Numata K."/>
            <person name="Arakawa K."/>
        </authorList>
    </citation>
    <scope>NUCLEOTIDE SEQUENCE [LARGE SCALE GENOMIC DNA]</scope>
</reference>
<dbReference type="AlphaFoldDB" id="A0A4C1W125"/>
<evidence type="ECO:0000313" key="2">
    <source>
        <dbReference type="EMBL" id="GBP43797.1"/>
    </source>
</evidence>
<comment type="caution">
    <text evidence="2">The sequence shown here is derived from an EMBL/GenBank/DDBJ whole genome shotgun (WGS) entry which is preliminary data.</text>
</comment>
<dbReference type="PANTHER" id="PTHR45913:SF5">
    <property type="entry name" value="GENERAL TRANSCRIPTION FACTOR II-I REPEAT DOMAIN-CONTAINING PROTEIN 2A-LIKE PROTEIN"/>
    <property type="match status" value="1"/>
</dbReference>
<organism evidence="2 3">
    <name type="scientific">Eumeta variegata</name>
    <name type="common">Bagworm moth</name>
    <name type="synonym">Eumeta japonica</name>
    <dbReference type="NCBI Taxonomy" id="151549"/>
    <lineage>
        <taxon>Eukaryota</taxon>
        <taxon>Metazoa</taxon>
        <taxon>Ecdysozoa</taxon>
        <taxon>Arthropoda</taxon>
        <taxon>Hexapoda</taxon>
        <taxon>Insecta</taxon>
        <taxon>Pterygota</taxon>
        <taxon>Neoptera</taxon>
        <taxon>Endopterygota</taxon>
        <taxon>Lepidoptera</taxon>
        <taxon>Glossata</taxon>
        <taxon>Ditrysia</taxon>
        <taxon>Tineoidea</taxon>
        <taxon>Psychidae</taxon>
        <taxon>Oiketicinae</taxon>
        <taxon>Eumeta</taxon>
    </lineage>
</organism>
<dbReference type="STRING" id="151549.A0A4C1W125"/>
<dbReference type="EMBL" id="BGZK01000442">
    <property type="protein sequence ID" value="GBP43797.1"/>
    <property type="molecule type" value="Genomic_DNA"/>
</dbReference>
<sequence length="91" mass="10477">MLKRFYELRNEIADFMQIKNKPLSVLNDLKWMCDLAFLVDLTGYLIDLNLKIQKQGHLDPGEEGSDSYETSREAALAPTGRAERHHADLKE</sequence>
<feature type="compositionally biased region" description="Basic and acidic residues" evidence="1">
    <location>
        <begin position="81"/>
        <end position="91"/>
    </location>
</feature>
<gene>
    <name evidence="2" type="primary">GTF2IRD2B</name>
    <name evidence="2" type="ORF">EVAR_28973_1</name>
</gene>
<dbReference type="Proteomes" id="UP000299102">
    <property type="component" value="Unassembled WGS sequence"/>
</dbReference>
<feature type="region of interest" description="Disordered" evidence="1">
    <location>
        <begin position="56"/>
        <end position="91"/>
    </location>
</feature>